<name>A0A4Z2J6U3_9TELE</name>
<gene>
    <name evidence="1" type="ORF">EYF80_003502</name>
</gene>
<accession>A0A4Z2J6U3</accession>
<reference evidence="1 2" key="1">
    <citation type="submission" date="2019-03" db="EMBL/GenBank/DDBJ databases">
        <title>First draft genome of Liparis tanakae, snailfish: a comprehensive survey of snailfish specific genes.</title>
        <authorList>
            <person name="Kim W."/>
            <person name="Song I."/>
            <person name="Jeong J.-H."/>
            <person name="Kim D."/>
            <person name="Kim S."/>
            <person name="Ryu S."/>
            <person name="Song J.Y."/>
            <person name="Lee S.K."/>
        </authorList>
    </citation>
    <scope>NUCLEOTIDE SEQUENCE [LARGE SCALE GENOMIC DNA]</scope>
    <source>
        <tissue evidence="1">Muscle</tissue>
    </source>
</reference>
<protein>
    <submittedName>
        <fullName evidence="1">Uncharacterized protein</fullName>
    </submittedName>
</protein>
<evidence type="ECO:0000313" key="1">
    <source>
        <dbReference type="EMBL" id="TNN86085.1"/>
    </source>
</evidence>
<proteinExistence type="predicted"/>
<dbReference type="Proteomes" id="UP000314294">
    <property type="component" value="Unassembled WGS sequence"/>
</dbReference>
<comment type="caution">
    <text evidence="1">The sequence shown here is derived from an EMBL/GenBank/DDBJ whole genome shotgun (WGS) entry which is preliminary data.</text>
</comment>
<evidence type="ECO:0000313" key="2">
    <source>
        <dbReference type="Proteomes" id="UP000314294"/>
    </source>
</evidence>
<organism evidence="1 2">
    <name type="scientific">Liparis tanakae</name>
    <name type="common">Tanaka's snailfish</name>
    <dbReference type="NCBI Taxonomy" id="230148"/>
    <lineage>
        <taxon>Eukaryota</taxon>
        <taxon>Metazoa</taxon>
        <taxon>Chordata</taxon>
        <taxon>Craniata</taxon>
        <taxon>Vertebrata</taxon>
        <taxon>Euteleostomi</taxon>
        <taxon>Actinopterygii</taxon>
        <taxon>Neopterygii</taxon>
        <taxon>Teleostei</taxon>
        <taxon>Neoteleostei</taxon>
        <taxon>Acanthomorphata</taxon>
        <taxon>Eupercaria</taxon>
        <taxon>Perciformes</taxon>
        <taxon>Cottioidei</taxon>
        <taxon>Cottales</taxon>
        <taxon>Liparidae</taxon>
        <taxon>Liparis</taxon>
    </lineage>
</organism>
<dbReference type="EMBL" id="SRLO01000017">
    <property type="protein sequence ID" value="TNN86085.1"/>
    <property type="molecule type" value="Genomic_DNA"/>
</dbReference>
<sequence length="125" mass="14109">MSGENENPERSRRSRGSSLRAAFECGRNSRYHALSQKRMTHNRTELNQLKEKSDVVGRSLSLWPCVQVKRRKDPNLIKARRDAAFVVPELFTLTEADVCAVSSMSALTCKKGNDEEKLEDISIAV</sequence>
<dbReference type="AlphaFoldDB" id="A0A4Z2J6U3"/>
<keyword evidence="2" id="KW-1185">Reference proteome</keyword>